<protein>
    <submittedName>
        <fullName evidence="2">Uncharacterized protein</fullName>
    </submittedName>
</protein>
<sequence length="194" mass="19866">MSPGSEGKQQSPQQVRAELGPPVVSPLTWQVGTSAGLSGEALQYFINTEGAGIVSGRCESYMSPSVLHSACVTCNCSYWSLQALKIQRFQRTKNASSAEAIVSHSGTESSAEAIVSHSGTESSAEAIVSHSGTESSAEAIVSHSGTESSAEAFVSHSGTESSPGSRAWGTFIVRPASEHGASSALLGTSPGEGF</sequence>
<proteinExistence type="predicted"/>
<comment type="caution">
    <text evidence="2">The sequence shown here is derived from an EMBL/GenBank/DDBJ whole genome shotgun (WGS) entry which is preliminary data.</text>
</comment>
<organism evidence="2 3">
    <name type="scientific">Saguinus oedipus</name>
    <name type="common">Cotton-top tamarin</name>
    <name type="synonym">Oedipomidas oedipus</name>
    <dbReference type="NCBI Taxonomy" id="9490"/>
    <lineage>
        <taxon>Eukaryota</taxon>
        <taxon>Metazoa</taxon>
        <taxon>Chordata</taxon>
        <taxon>Craniata</taxon>
        <taxon>Vertebrata</taxon>
        <taxon>Euteleostomi</taxon>
        <taxon>Mammalia</taxon>
        <taxon>Eutheria</taxon>
        <taxon>Euarchontoglires</taxon>
        <taxon>Primates</taxon>
        <taxon>Haplorrhini</taxon>
        <taxon>Platyrrhini</taxon>
        <taxon>Cebidae</taxon>
        <taxon>Callitrichinae</taxon>
        <taxon>Saguinus</taxon>
    </lineage>
</organism>
<reference evidence="2 3" key="1">
    <citation type="submission" date="2023-05" db="EMBL/GenBank/DDBJ databases">
        <title>B98-5 Cell Line De Novo Hybrid Assembly: An Optical Mapping Approach.</title>
        <authorList>
            <person name="Kananen K."/>
            <person name="Auerbach J.A."/>
            <person name="Kautto E."/>
            <person name="Blachly J.S."/>
        </authorList>
    </citation>
    <scope>NUCLEOTIDE SEQUENCE [LARGE SCALE GENOMIC DNA]</scope>
    <source>
        <strain evidence="2">B95-8</strain>
        <tissue evidence="2">Cell line</tissue>
    </source>
</reference>
<keyword evidence="3" id="KW-1185">Reference proteome</keyword>
<gene>
    <name evidence="2" type="ORF">P7K49_020623</name>
</gene>
<dbReference type="EMBL" id="JASSZA010000009">
    <property type="protein sequence ID" value="KAK2102956.1"/>
    <property type="molecule type" value="Genomic_DNA"/>
</dbReference>
<evidence type="ECO:0000313" key="3">
    <source>
        <dbReference type="Proteomes" id="UP001266305"/>
    </source>
</evidence>
<name>A0ABQ9V0S9_SAGOE</name>
<accession>A0ABQ9V0S9</accession>
<dbReference type="Proteomes" id="UP001266305">
    <property type="component" value="Unassembled WGS sequence"/>
</dbReference>
<evidence type="ECO:0000256" key="1">
    <source>
        <dbReference type="SAM" id="MobiDB-lite"/>
    </source>
</evidence>
<evidence type="ECO:0000313" key="2">
    <source>
        <dbReference type="EMBL" id="KAK2102956.1"/>
    </source>
</evidence>
<feature type="region of interest" description="Disordered" evidence="1">
    <location>
        <begin position="101"/>
        <end position="142"/>
    </location>
</feature>